<dbReference type="EMBL" id="MDYQ01000121">
    <property type="protein sequence ID" value="PRP81611.1"/>
    <property type="molecule type" value="Genomic_DNA"/>
</dbReference>
<dbReference type="FunCoup" id="A0A2P6NCB8">
    <property type="interactions" value="1180"/>
</dbReference>
<feature type="domain" description="26S proteasome regulatory subunit RPN2 C-terminal" evidence="7">
    <location>
        <begin position="811"/>
        <end position="964"/>
    </location>
</feature>
<keyword evidence="6" id="KW-1133">Transmembrane helix</keyword>
<name>A0A2P6NCB8_9EUKA</name>
<dbReference type="InterPro" id="IPR016642">
    <property type="entry name" value="26S_Psome_Rpn2"/>
</dbReference>
<proteinExistence type="inferred from homology"/>
<dbReference type="Pfam" id="PF21505">
    <property type="entry name" value="RPN2_N"/>
    <property type="match status" value="1"/>
</dbReference>
<reference evidence="9 10" key="1">
    <citation type="journal article" date="2018" name="Genome Biol. Evol.">
        <title>Multiple Roots of Fruiting Body Formation in Amoebozoa.</title>
        <authorList>
            <person name="Hillmann F."/>
            <person name="Forbes G."/>
            <person name="Novohradska S."/>
            <person name="Ferling I."/>
            <person name="Riege K."/>
            <person name="Groth M."/>
            <person name="Westermann M."/>
            <person name="Marz M."/>
            <person name="Spaller T."/>
            <person name="Winckler T."/>
            <person name="Schaap P."/>
            <person name="Glockner G."/>
        </authorList>
    </citation>
    <scope>NUCLEOTIDE SEQUENCE [LARGE SCALE GENOMIC DNA]</scope>
    <source>
        <strain evidence="9 10">Jena</strain>
    </source>
</reference>
<dbReference type="InParanoid" id="A0A2P6NCB8"/>
<dbReference type="GO" id="GO:0042176">
    <property type="term" value="P:regulation of protein catabolic process"/>
    <property type="evidence" value="ECO:0007669"/>
    <property type="project" value="UniProtKB-UniRule"/>
</dbReference>
<dbReference type="SUPFAM" id="SSF48371">
    <property type="entry name" value="ARM repeat"/>
    <property type="match status" value="1"/>
</dbReference>
<dbReference type="FunFam" id="1.25.10.10:FF:000017">
    <property type="entry name" value="26S proteasome non-ATPase regulatory subunit 1"/>
    <property type="match status" value="1"/>
</dbReference>
<dbReference type="PANTHER" id="PTHR10943:SF2">
    <property type="entry name" value="26S PROTEASOME NON-ATPASE REGULATORY SUBUNIT 1"/>
    <property type="match status" value="1"/>
</dbReference>
<dbReference type="InterPro" id="IPR040623">
    <property type="entry name" value="RPN2_C"/>
</dbReference>
<dbReference type="GO" id="GO:0008540">
    <property type="term" value="C:proteasome regulatory particle, base subcomplex"/>
    <property type="evidence" value="ECO:0007669"/>
    <property type="project" value="UniProtKB-UniRule"/>
</dbReference>
<evidence type="ECO:0000256" key="4">
    <source>
        <dbReference type="PIRNR" id="PIRNR015947"/>
    </source>
</evidence>
<sequence>MSSLNSVAGYISQLQDDQPEIQEIALRKLDRVVDNFWHEISTDITLIEELHENPNFKHRELASLVASKVYYHLDDYQQAMSYALGAGKLFEVSQKTEYVNTLVAHFIDEYIRLRTQQVEAKDGASIKIDSRLEDIVLGMFERCYQEGQYKQALGVAVEIRRLDRIEEAITKSNDVLEMLSWAQKVGSQVILNREFRTKVYRLLIQIYDRQSNPDYLRICEILAFLEDSKAISDILDRLIRSNNKDDWLLAYQIGFDLVENAAQHTLLRVRNLLTTDPVPASQAVPANSGDSMDIDASSSAPIITEATSTKEEATDNNNNAPPVSTVSDRKQKLGSILSGEKTIALYMDFLVRNNHTDLLILKNIKQTVESRSSVLHTATIFANAFMHCGTTIDQFLRENLEWLSRATNWAKFSAIAGLGIIHKGHMKEGLSLLGPYLPQQGNAGSAYSEGGSLFALGIIHANHVPDDVLHASARPNNNNNIVQYIIRALRNASGNDIVQHGACLGLGVASMGMENDEVYEEVKTVLYLDSAVAGEAAGIAMGLVQLGSASQKAISEMMAYAHETQHEKIIRGLAIGLAVTMYGREEEADTLIEQLLLDKDPILRYGAAYTIGLAYAGTSNNAAIKRLLHVAVSDVSDDVRRAAVTCLGFLLFRNPEQCPKVVSLLAESYNPHVRYGACLALGISCAGTALKDAIDILEPLTSDVVDFVRQGALIALSMILIQVNKQQEPKVDYVRKLLDEKVSDKHEDTMCKFGAILSAGIIDAGGRNMTISLQTRSGEKNMNAIVGLALFTQYWYWYPLTYFLGLAFTPTAFIGLNKDLRMPVYSFKSKAKPSLFAYPPPTTPPTTAAPQKVKQAVLSVTNKNAQRKKDAMDIEKPVEEPKKEETKKEEAMDTTENAEKPEKKKREPEPDHEVKQNPSRITLTQTKYISFDQSDRYEPVRRDGVAAGITMLKDNKSEQPEEFVSPAPSATAPAKADEEPEPPKPFTYDPALN</sequence>
<feature type="compositionally biased region" description="Polar residues" evidence="5">
    <location>
        <begin position="315"/>
        <end position="326"/>
    </location>
</feature>
<feature type="compositionally biased region" description="Polar residues" evidence="5">
    <location>
        <begin position="916"/>
        <end position="932"/>
    </location>
</feature>
<dbReference type="PIRSF" id="PIRSF015947">
    <property type="entry name" value="26S_Psome_Rpn2"/>
    <property type="match status" value="1"/>
</dbReference>
<keyword evidence="2" id="KW-0677">Repeat</keyword>
<dbReference type="GO" id="GO:0043161">
    <property type="term" value="P:proteasome-mediated ubiquitin-dependent protein catabolic process"/>
    <property type="evidence" value="ECO:0007669"/>
    <property type="project" value="TreeGrafter"/>
</dbReference>
<organism evidence="9 10">
    <name type="scientific">Planoprotostelium fungivorum</name>
    <dbReference type="NCBI Taxonomy" id="1890364"/>
    <lineage>
        <taxon>Eukaryota</taxon>
        <taxon>Amoebozoa</taxon>
        <taxon>Evosea</taxon>
        <taxon>Variosea</taxon>
        <taxon>Cavosteliida</taxon>
        <taxon>Cavosteliaceae</taxon>
        <taxon>Planoprotostelium</taxon>
    </lineage>
</organism>
<dbReference type="GO" id="GO:0005634">
    <property type="term" value="C:nucleus"/>
    <property type="evidence" value="ECO:0007669"/>
    <property type="project" value="TreeGrafter"/>
</dbReference>
<feature type="domain" description="26S proteasome non-ATPase regulatory subunit 1/RPN2 N-terminal" evidence="8">
    <location>
        <begin position="6"/>
        <end position="354"/>
    </location>
</feature>
<dbReference type="InterPro" id="IPR002015">
    <property type="entry name" value="Proteasome/cyclosome_rpt"/>
</dbReference>
<comment type="similarity">
    <text evidence="1 4">Belongs to the proteasome subunit S1 family.</text>
</comment>
<evidence type="ECO:0000256" key="3">
    <source>
        <dbReference type="ARBA" id="ARBA00022942"/>
    </source>
</evidence>
<evidence type="ECO:0000259" key="8">
    <source>
        <dbReference type="Pfam" id="PF21505"/>
    </source>
</evidence>
<dbReference type="GO" id="GO:0030234">
    <property type="term" value="F:enzyme regulator activity"/>
    <property type="evidence" value="ECO:0007669"/>
    <property type="project" value="UniProtKB-UniRule"/>
</dbReference>
<feature type="compositionally biased region" description="Basic and acidic residues" evidence="5">
    <location>
        <begin position="933"/>
        <end position="944"/>
    </location>
</feature>
<keyword evidence="6" id="KW-0812">Transmembrane</keyword>
<evidence type="ECO:0000256" key="2">
    <source>
        <dbReference type="ARBA" id="ARBA00022737"/>
    </source>
</evidence>
<dbReference type="PANTHER" id="PTHR10943">
    <property type="entry name" value="26S PROTEASOME NON-ATPASE REGULATORY SUBUNIT"/>
    <property type="match status" value="1"/>
</dbReference>
<feature type="transmembrane region" description="Helical" evidence="6">
    <location>
        <begin position="795"/>
        <end position="816"/>
    </location>
</feature>
<keyword evidence="3 4" id="KW-0647">Proteasome</keyword>
<feature type="region of interest" description="Disordered" evidence="5">
    <location>
        <begin position="307"/>
        <end position="327"/>
    </location>
</feature>
<dbReference type="Gene3D" id="1.25.10.10">
    <property type="entry name" value="Leucine-rich Repeat Variant"/>
    <property type="match status" value="1"/>
</dbReference>
<keyword evidence="10" id="KW-1185">Reference proteome</keyword>
<gene>
    <name evidence="9" type="ORF">PROFUN_01118</name>
</gene>
<dbReference type="Pfam" id="PF13646">
    <property type="entry name" value="HEAT_2"/>
    <property type="match status" value="1"/>
</dbReference>
<feature type="compositionally biased region" description="Basic and acidic residues" evidence="5">
    <location>
        <begin position="867"/>
        <end position="915"/>
    </location>
</feature>
<dbReference type="Proteomes" id="UP000241769">
    <property type="component" value="Unassembled WGS sequence"/>
</dbReference>
<dbReference type="AlphaFoldDB" id="A0A2P6NCB8"/>
<evidence type="ECO:0000259" key="7">
    <source>
        <dbReference type="Pfam" id="PF18004"/>
    </source>
</evidence>
<feature type="region of interest" description="Disordered" evidence="5">
    <location>
        <begin position="862"/>
        <end position="993"/>
    </location>
</feature>
<dbReference type="Pfam" id="PF18004">
    <property type="entry name" value="RPN2_C"/>
    <property type="match status" value="1"/>
</dbReference>
<keyword evidence="6" id="KW-0472">Membrane</keyword>
<dbReference type="GO" id="GO:0034515">
    <property type="term" value="C:proteasome storage granule"/>
    <property type="evidence" value="ECO:0007669"/>
    <property type="project" value="TreeGrafter"/>
</dbReference>
<dbReference type="InterPro" id="IPR011989">
    <property type="entry name" value="ARM-like"/>
</dbReference>
<dbReference type="STRING" id="1890364.A0A2P6NCB8"/>
<accession>A0A2P6NCB8</accession>
<evidence type="ECO:0000256" key="1">
    <source>
        <dbReference type="ARBA" id="ARBA00006308"/>
    </source>
</evidence>
<dbReference type="InterPro" id="IPR048570">
    <property type="entry name" value="PSMD1_RPN2_N"/>
</dbReference>
<dbReference type="OrthoDB" id="261572at2759"/>
<evidence type="ECO:0000313" key="10">
    <source>
        <dbReference type="Proteomes" id="UP000241769"/>
    </source>
</evidence>
<dbReference type="Pfam" id="PF01851">
    <property type="entry name" value="PC_rep"/>
    <property type="match status" value="1"/>
</dbReference>
<feature type="compositionally biased region" description="Low complexity" evidence="5">
    <location>
        <begin position="965"/>
        <end position="974"/>
    </location>
</feature>
<evidence type="ECO:0000313" key="9">
    <source>
        <dbReference type="EMBL" id="PRP81611.1"/>
    </source>
</evidence>
<evidence type="ECO:0000256" key="5">
    <source>
        <dbReference type="SAM" id="MobiDB-lite"/>
    </source>
</evidence>
<evidence type="ECO:0000256" key="6">
    <source>
        <dbReference type="SAM" id="Phobius"/>
    </source>
</evidence>
<dbReference type="InterPro" id="IPR016024">
    <property type="entry name" value="ARM-type_fold"/>
</dbReference>
<comment type="caution">
    <text evidence="9">The sequence shown here is derived from an EMBL/GenBank/DDBJ whole genome shotgun (WGS) entry which is preliminary data.</text>
</comment>
<protein>
    <submittedName>
        <fullName evidence="9">Uncharacterized protein</fullName>
    </submittedName>
</protein>